<evidence type="ECO:0000256" key="1">
    <source>
        <dbReference type="ARBA" id="ARBA00022723"/>
    </source>
</evidence>
<proteinExistence type="predicted"/>
<dbReference type="GO" id="GO:0019323">
    <property type="term" value="P:pentose catabolic process"/>
    <property type="evidence" value="ECO:0007669"/>
    <property type="project" value="TreeGrafter"/>
</dbReference>
<keyword evidence="1" id="KW-0479">Metal-binding</keyword>
<evidence type="ECO:0000259" key="3">
    <source>
        <dbReference type="SMART" id="SM01007"/>
    </source>
</evidence>
<dbReference type="Pfam" id="PF00596">
    <property type="entry name" value="Aldolase_II"/>
    <property type="match status" value="1"/>
</dbReference>
<dbReference type="Gene3D" id="3.40.225.10">
    <property type="entry name" value="Class II aldolase/adducin N-terminal domain"/>
    <property type="match status" value="1"/>
</dbReference>
<protein>
    <submittedName>
        <fullName evidence="4">Class II aldolase family protein</fullName>
    </submittedName>
</protein>
<dbReference type="PANTHER" id="PTHR22789:SF0">
    <property type="entry name" value="3-OXO-TETRONATE 4-PHOSPHATE DECARBOXYLASE-RELATED"/>
    <property type="match status" value="1"/>
</dbReference>
<dbReference type="GO" id="GO:0005829">
    <property type="term" value="C:cytosol"/>
    <property type="evidence" value="ECO:0007669"/>
    <property type="project" value="TreeGrafter"/>
</dbReference>
<feature type="domain" description="Class II aldolase/adducin N-terminal" evidence="3">
    <location>
        <begin position="11"/>
        <end position="188"/>
    </location>
</feature>
<keyword evidence="2" id="KW-0456">Lyase</keyword>
<gene>
    <name evidence="4" type="ORF">DI536_10280</name>
</gene>
<dbReference type="SUPFAM" id="SSF53639">
    <property type="entry name" value="AraD/HMP-PK domain-like"/>
    <property type="match status" value="1"/>
</dbReference>
<dbReference type="GO" id="GO:0016832">
    <property type="term" value="F:aldehyde-lyase activity"/>
    <property type="evidence" value="ECO:0007669"/>
    <property type="project" value="TreeGrafter"/>
</dbReference>
<evidence type="ECO:0000313" key="4">
    <source>
        <dbReference type="EMBL" id="PZR14436.1"/>
    </source>
</evidence>
<dbReference type="Proteomes" id="UP000249061">
    <property type="component" value="Unassembled WGS sequence"/>
</dbReference>
<reference evidence="4 5" key="1">
    <citation type="submission" date="2017-08" db="EMBL/GenBank/DDBJ databases">
        <title>Infants hospitalized years apart are colonized by the same room-sourced microbial strains.</title>
        <authorList>
            <person name="Brooks B."/>
            <person name="Olm M.R."/>
            <person name="Firek B.A."/>
            <person name="Baker R."/>
            <person name="Thomas B.C."/>
            <person name="Morowitz M.J."/>
            <person name="Banfield J.F."/>
        </authorList>
    </citation>
    <scope>NUCLEOTIDE SEQUENCE [LARGE SCALE GENOMIC DNA]</scope>
    <source>
        <strain evidence="4">S2_003_000_R2_14</strain>
    </source>
</reference>
<dbReference type="PANTHER" id="PTHR22789">
    <property type="entry name" value="FUCULOSE PHOSPHATE ALDOLASE"/>
    <property type="match status" value="1"/>
</dbReference>
<accession>A0A2W5TP42</accession>
<dbReference type="SMART" id="SM01007">
    <property type="entry name" value="Aldolase_II"/>
    <property type="match status" value="1"/>
</dbReference>
<organism evidence="4 5">
    <name type="scientific">Archangium gephyra</name>
    <dbReference type="NCBI Taxonomy" id="48"/>
    <lineage>
        <taxon>Bacteria</taxon>
        <taxon>Pseudomonadati</taxon>
        <taxon>Myxococcota</taxon>
        <taxon>Myxococcia</taxon>
        <taxon>Myxococcales</taxon>
        <taxon>Cystobacterineae</taxon>
        <taxon>Archangiaceae</taxon>
        <taxon>Archangium</taxon>
    </lineage>
</organism>
<dbReference type="AlphaFoldDB" id="A0A2W5TP42"/>
<comment type="caution">
    <text evidence="4">The sequence shown here is derived from an EMBL/GenBank/DDBJ whole genome shotgun (WGS) entry which is preliminary data.</text>
</comment>
<sequence length="223" mass="23878">MPFSPLPKLRAELVALSRKLHANGWVANHDGNISVRLHGERLLITPTAYSKADVDDASLIIVDMQGKVLEGRKKPFSELELHLAAYRARPEVDVVLHAHPVTATAFGLTGQELAPIAMPEVVVSLGDRIPTVPRAMPKTPEVVKGVEAAAAQVDAMLLSGNGALTLGPDLNLALLRMELVEHYAKILLAARQLGPVQPLPSGDILKLLEARKKAGLGPKIQPP</sequence>
<evidence type="ECO:0000313" key="5">
    <source>
        <dbReference type="Proteomes" id="UP000249061"/>
    </source>
</evidence>
<dbReference type="InterPro" id="IPR001303">
    <property type="entry name" value="Aldolase_II/adducin_N"/>
</dbReference>
<evidence type="ECO:0000256" key="2">
    <source>
        <dbReference type="ARBA" id="ARBA00023239"/>
    </source>
</evidence>
<dbReference type="InterPro" id="IPR050197">
    <property type="entry name" value="Aldolase_class_II_sugar_metab"/>
</dbReference>
<dbReference type="EMBL" id="QFQP01000007">
    <property type="protein sequence ID" value="PZR14436.1"/>
    <property type="molecule type" value="Genomic_DNA"/>
</dbReference>
<dbReference type="InterPro" id="IPR036409">
    <property type="entry name" value="Aldolase_II/adducin_N_sf"/>
</dbReference>
<name>A0A2W5TP42_9BACT</name>
<dbReference type="GO" id="GO:0046872">
    <property type="term" value="F:metal ion binding"/>
    <property type="evidence" value="ECO:0007669"/>
    <property type="project" value="UniProtKB-KW"/>
</dbReference>